<proteinExistence type="predicted"/>
<dbReference type="EMBL" id="WHWC01000019">
    <property type="protein sequence ID" value="KAG8363338.1"/>
    <property type="molecule type" value="Genomic_DNA"/>
</dbReference>
<reference evidence="1" key="1">
    <citation type="submission" date="2019-10" db="EMBL/GenBank/DDBJ databases">
        <authorList>
            <person name="Zhang R."/>
            <person name="Pan Y."/>
            <person name="Wang J."/>
            <person name="Ma R."/>
            <person name="Yu S."/>
        </authorList>
    </citation>
    <scope>NUCLEOTIDE SEQUENCE</scope>
    <source>
        <strain evidence="1">LA-IB0</strain>
        <tissue evidence="1">Leaf</tissue>
    </source>
</reference>
<protein>
    <submittedName>
        <fullName evidence="1">Uncharacterized protein</fullName>
    </submittedName>
</protein>
<keyword evidence="2" id="KW-1185">Reference proteome</keyword>
<dbReference type="Proteomes" id="UP000826271">
    <property type="component" value="Unassembled WGS sequence"/>
</dbReference>
<accession>A0AAV6W8F7</accession>
<comment type="caution">
    <text evidence="1">The sequence shown here is derived from an EMBL/GenBank/DDBJ whole genome shotgun (WGS) entry which is preliminary data.</text>
</comment>
<gene>
    <name evidence="1" type="ORF">BUALT_Bualt19G0012000</name>
</gene>
<dbReference type="PANTHER" id="PTHR35123">
    <property type="entry name" value="OS07G0633900 PROTEIN-RELATED"/>
    <property type="match status" value="1"/>
</dbReference>
<sequence length="102" mass="11764">MSSDEKGVKARGFMMKRGNGRVKGLKLSRTRKLNWKPFSMFFVLSRKIGKMYGDFVKKLMKMDELACPAIVFSTQWGLPVLSHNSVSRRKNPISCYKSLTWL</sequence>
<dbReference type="PANTHER" id="PTHR35123:SF3">
    <property type="entry name" value="TRANSMEMBRANE PROTEIN"/>
    <property type="match status" value="1"/>
</dbReference>
<evidence type="ECO:0000313" key="1">
    <source>
        <dbReference type="EMBL" id="KAG8363338.1"/>
    </source>
</evidence>
<dbReference type="AlphaFoldDB" id="A0AAV6W8F7"/>
<evidence type="ECO:0000313" key="2">
    <source>
        <dbReference type="Proteomes" id="UP000826271"/>
    </source>
</evidence>
<name>A0AAV6W8F7_9LAMI</name>
<organism evidence="1 2">
    <name type="scientific">Buddleja alternifolia</name>
    <dbReference type="NCBI Taxonomy" id="168488"/>
    <lineage>
        <taxon>Eukaryota</taxon>
        <taxon>Viridiplantae</taxon>
        <taxon>Streptophyta</taxon>
        <taxon>Embryophyta</taxon>
        <taxon>Tracheophyta</taxon>
        <taxon>Spermatophyta</taxon>
        <taxon>Magnoliopsida</taxon>
        <taxon>eudicotyledons</taxon>
        <taxon>Gunneridae</taxon>
        <taxon>Pentapetalae</taxon>
        <taxon>asterids</taxon>
        <taxon>lamiids</taxon>
        <taxon>Lamiales</taxon>
        <taxon>Scrophulariaceae</taxon>
        <taxon>Buddlejeae</taxon>
        <taxon>Buddleja</taxon>
    </lineage>
</organism>